<dbReference type="Proteomes" id="UP001164539">
    <property type="component" value="Chromosome 7"/>
</dbReference>
<gene>
    <name evidence="1" type="ORF">OWV82_012614</name>
</gene>
<protein>
    <submittedName>
        <fullName evidence="1">Protein DETOXIFICATION</fullName>
    </submittedName>
</protein>
<name>A0ACC1XS52_MELAZ</name>
<proteinExistence type="predicted"/>
<evidence type="ECO:0000313" key="1">
    <source>
        <dbReference type="EMBL" id="KAJ4714080.1"/>
    </source>
</evidence>
<keyword evidence="2" id="KW-1185">Reference proteome</keyword>
<dbReference type="EMBL" id="CM051400">
    <property type="protein sequence ID" value="KAJ4714080.1"/>
    <property type="molecule type" value="Genomic_DNA"/>
</dbReference>
<evidence type="ECO:0000313" key="2">
    <source>
        <dbReference type="Proteomes" id="UP001164539"/>
    </source>
</evidence>
<reference evidence="1 2" key="1">
    <citation type="journal article" date="2023" name="Science">
        <title>Complex scaffold remodeling in plant triterpene biosynthesis.</title>
        <authorList>
            <person name="De La Pena R."/>
            <person name="Hodgson H."/>
            <person name="Liu J.C."/>
            <person name="Stephenson M.J."/>
            <person name="Martin A.C."/>
            <person name="Owen C."/>
            <person name="Harkess A."/>
            <person name="Leebens-Mack J."/>
            <person name="Jimenez L.E."/>
            <person name="Osbourn A."/>
            <person name="Sattely E.S."/>
        </authorList>
    </citation>
    <scope>NUCLEOTIDE SEQUENCE [LARGE SCALE GENOMIC DNA]</scope>
    <source>
        <strain evidence="2">cv. JPN11</strain>
        <tissue evidence="1">Leaf</tissue>
    </source>
</reference>
<sequence length="555" mass="59496">MAVTLFVGGLSCGIRCKSSERRETNKLDKAFAEKTKIKIPQKYCVGVINRGEYGFNNVIMCCVNPSNVGQNLASNSGEQSKQNLGRTTTSRSPLQNVQLDLIMLSLPAIAGQAIEPLAQLMETAYIGRLGPLELASAGVSTSIFNILSKVFNIPLLSVATSFVAEDISRHSSKESTADKASYNGSDESTDRKLLPSVSTALVLAVAIGILEALAMYFGSGLFLDVMGISLASSMRIPAQRFLYLRAIGAPAVVVTLAIQGIFRGFKDTRTPVLCLGLGNFSAVLMFPILMYNFKLGVTGAAISTVASQYIVTLLMIWYLNKRTIISFPNMKNLHFGDYLRSGGFLLGRTLAAVMTITLSTSMAARQGALAMAAHQICLQVWLSVSLLADAQASSGQALIASSFAKGDFNTVKEITRFALKTGLFTGVSLAVILGASFSYLSTLFTNDAQVLGIVRSGLLFVSASQPITAVAYIFDGLHYGISDFSYAAYSMVVAGAISSVFLLYAPNVFGLSGVWSGLTLFMGLRVVAGCFRVLSKNGPWWFLQKDKNPHAYINL</sequence>
<organism evidence="1 2">
    <name type="scientific">Melia azedarach</name>
    <name type="common">Chinaberry tree</name>
    <dbReference type="NCBI Taxonomy" id="155640"/>
    <lineage>
        <taxon>Eukaryota</taxon>
        <taxon>Viridiplantae</taxon>
        <taxon>Streptophyta</taxon>
        <taxon>Embryophyta</taxon>
        <taxon>Tracheophyta</taxon>
        <taxon>Spermatophyta</taxon>
        <taxon>Magnoliopsida</taxon>
        <taxon>eudicotyledons</taxon>
        <taxon>Gunneridae</taxon>
        <taxon>Pentapetalae</taxon>
        <taxon>rosids</taxon>
        <taxon>malvids</taxon>
        <taxon>Sapindales</taxon>
        <taxon>Meliaceae</taxon>
        <taxon>Melia</taxon>
    </lineage>
</organism>
<comment type="caution">
    <text evidence="1">The sequence shown here is derived from an EMBL/GenBank/DDBJ whole genome shotgun (WGS) entry which is preliminary data.</text>
</comment>
<accession>A0ACC1XS52</accession>